<keyword evidence="7 8" id="KW-0012">Acyltransferase</keyword>
<dbReference type="PANTHER" id="PTHR38686:SF1">
    <property type="entry name" value="APOLIPOPROTEIN N-ACYLTRANSFERASE"/>
    <property type="match status" value="1"/>
</dbReference>
<dbReference type="Pfam" id="PF00795">
    <property type="entry name" value="CN_hydrolase"/>
    <property type="match status" value="1"/>
</dbReference>
<keyword evidence="2 8" id="KW-1003">Cell membrane</keyword>
<dbReference type="PROSITE" id="PS50263">
    <property type="entry name" value="CN_HYDROLASE"/>
    <property type="match status" value="1"/>
</dbReference>
<evidence type="ECO:0000256" key="5">
    <source>
        <dbReference type="ARBA" id="ARBA00022989"/>
    </source>
</evidence>
<feature type="domain" description="CN hydrolase" evidence="9">
    <location>
        <begin position="252"/>
        <end position="498"/>
    </location>
</feature>
<protein>
    <recommendedName>
        <fullName evidence="8">Apolipoprotein N-acyltransferase</fullName>
        <shortName evidence="8">ALP N-acyltransferase</shortName>
        <ecNumber evidence="8">2.3.1.269</ecNumber>
    </recommendedName>
</protein>
<gene>
    <name evidence="8 10" type="primary">lnt</name>
    <name evidence="10" type="ORF">ACFSBI_13690</name>
</gene>
<dbReference type="CDD" id="cd07571">
    <property type="entry name" value="ALP_N-acyl_transferase"/>
    <property type="match status" value="1"/>
</dbReference>
<keyword evidence="11" id="KW-1185">Reference proteome</keyword>
<evidence type="ECO:0000256" key="7">
    <source>
        <dbReference type="ARBA" id="ARBA00023315"/>
    </source>
</evidence>
<evidence type="ECO:0000256" key="2">
    <source>
        <dbReference type="ARBA" id="ARBA00022475"/>
    </source>
</evidence>
<evidence type="ECO:0000313" key="10">
    <source>
        <dbReference type="EMBL" id="MFD1722602.1"/>
    </source>
</evidence>
<sequence>MSADLLVRPAPTGRRPRRSARPHLALPLPVALLVAAAAGLVYRWAFPAPNVWVLAFVGVGGVLVALRGRGFWSGALTGFVFGLAFWLTLIDWLTLFLGPIPLLALGVLQALLVAAGAGLIALAYRAVPLLWPDRWGRLVLVPLVVAAAWTSREVVAGTWPYGGFAWGRFSLSQSTSPFAPLAAWFGLSGLSFLLVWLTAVGVALITEPRRDFAALKPDRAASVLPRLLVAALLPAVVLLGIPSFPISVTGFMRIAAVQPDTHAGYFDPKNDPQQNLEATVRATGAAVGQGVDLVVWPEGAAMFDPFRDPGVQQQLEVVARGVGAPLLTGAITERDGVDYNTSLLWVAGAGIVEWYDKVHPVPFAEYVPDRAFWTPFAPSLLAMIGRDYAIGQRSPVIDVGRAKVGVDICFDIVDDGLILGSVQDGAQLLVGQTNNADFGETDEHDQQLAIARLRAIETGRAMVTASTVASTTAIAPDGSTIAASKPFTPQTVIAEVPLANGITPAVAFGVALGATIALLGALLPLIASLLARPLARRGA</sequence>
<comment type="similarity">
    <text evidence="8">Belongs to the CN hydrolase family. Apolipoprotein N-acyltransferase subfamily.</text>
</comment>
<comment type="subcellular location">
    <subcellularLocation>
        <location evidence="1 8">Cell membrane</location>
        <topology evidence="1 8">Multi-pass membrane protein</topology>
    </subcellularLocation>
</comment>
<comment type="pathway">
    <text evidence="8">Protein modification; lipoprotein biosynthesis (N-acyl transfer).</text>
</comment>
<proteinExistence type="inferred from homology"/>
<dbReference type="Proteomes" id="UP001597347">
    <property type="component" value="Unassembled WGS sequence"/>
</dbReference>
<feature type="transmembrane region" description="Helical" evidence="8">
    <location>
        <begin position="227"/>
        <end position="248"/>
    </location>
</feature>
<evidence type="ECO:0000256" key="3">
    <source>
        <dbReference type="ARBA" id="ARBA00022679"/>
    </source>
</evidence>
<feature type="transmembrane region" description="Helical" evidence="8">
    <location>
        <begin position="24"/>
        <end position="45"/>
    </location>
</feature>
<comment type="catalytic activity">
    <reaction evidence="8">
        <text>N-terminal S-1,2-diacyl-sn-glyceryl-L-cysteinyl-[lipoprotein] + a glycerophospholipid = N-acyl-S-1,2-diacyl-sn-glyceryl-L-cysteinyl-[lipoprotein] + a 2-acyl-sn-glycero-3-phospholipid + H(+)</text>
        <dbReference type="Rhea" id="RHEA:48228"/>
        <dbReference type="Rhea" id="RHEA-COMP:14681"/>
        <dbReference type="Rhea" id="RHEA-COMP:14684"/>
        <dbReference type="ChEBI" id="CHEBI:15378"/>
        <dbReference type="ChEBI" id="CHEBI:136912"/>
        <dbReference type="ChEBI" id="CHEBI:140656"/>
        <dbReference type="ChEBI" id="CHEBI:140657"/>
        <dbReference type="ChEBI" id="CHEBI:140660"/>
        <dbReference type="EC" id="2.3.1.269"/>
    </reaction>
</comment>
<dbReference type="Pfam" id="PF20154">
    <property type="entry name" value="LNT_N"/>
    <property type="match status" value="1"/>
</dbReference>
<evidence type="ECO:0000313" key="11">
    <source>
        <dbReference type="Proteomes" id="UP001597347"/>
    </source>
</evidence>
<feature type="transmembrane region" description="Helical" evidence="8">
    <location>
        <begin position="75"/>
        <end position="97"/>
    </location>
</feature>
<organism evidence="10 11">
    <name type="scientific">Amnibacterium endophyticum</name>
    <dbReference type="NCBI Taxonomy" id="2109337"/>
    <lineage>
        <taxon>Bacteria</taxon>
        <taxon>Bacillati</taxon>
        <taxon>Actinomycetota</taxon>
        <taxon>Actinomycetes</taxon>
        <taxon>Micrococcales</taxon>
        <taxon>Microbacteriaceae</taxon>
        <taxon>Amnibacterium</taxon>
    </lineage>
</organism>
<dbReference type="PANTHER" id="PTHR38686">
    <property type="entry name" value="APOLIPOPROTEIN N-ACYLTRANSFERASE"/>
    <property type="match status" value="1"/>
</dbReference>
<keyword evidence="4 8" id="KW-0812">Transmembrane</keyword>
<evidence type="ECO:0000256" key="1">
    <source>
        <dbReference type="ARBA" id="ARBA00004651"/>
    </source>
</evidence>
<dbReference type="EC" id="2.3.1.269" evidence="8"/>
<name>A0ABW4LHP4_9MICO</name>
<dbReference type="NCBIfam" id="TIGR00546">
    <property type="entry name" value="lnt"/>
    <property type="match status" value="1"/>
</dbReference>
<dbReference type="Gene3D" id="3.60.110.10">
    <property type="entry name" value="Carbon-nitrogen hydrolase"/>
    <property type="match status" value="1"/>
</dbReference>
<dbReference type="GO" id="GO:0016746">
    <property type="term" value="F:acyltransferase activity"/>
    <property type="evidence" value="ECO:0007669"/>
    <property type="project" value="UniProtKB-KW"/>
</dbReference>
<feature type="transmembrane region" description="Helical" evidence="8">
    <location>
        <begin position="505"/>
        <end position="531"/>
    </location>
</feature>
<feature type="transmembrane region" description="Helical" evidence="8">
    <location>
        <begin position="139"/>
        <end position="161"/>
    </location>
</feature>
<keyword evidence="5 8" id="KW-1133">Transmembrane helix</keyword>
<dbReference type="InterPro" id="IPR036526">
    <property type="entry name" value="C-N_Hydrolase_sf"/>
</dbReference>
<evidence type="ECO:0000259" key="9">
    <source>
        <dbReference type="PROSITE" id="PS50263"/>
    </source>
</evidence>
<comment type="function">
    <text evidence="8">Catalyzes the phospholipid dependent N-acylation of the N-terminal cysteine of apolipoprotein, the last step in lipoprotein maturation.</text>
</comment>
<dbReference type="HAMAP" id="MF_01148">
    <property type="entry name" value="Lnt"/>
    <property type="match status" value="1"/>
</dbReference>
<evidence type="ECO:0000256" key="8">
    <source>
        <dbReference type="HAMAP-Rule" id="MF_01148"/>
    </source>
</evidence>
<feature type="transmembrane region" description="Helical" evidence="8">
    <location>
        <begin position="51"/>
        <end position="68"/>
    </location>
</feature>
<dbReference type="RefSeq" id="WP_377935841.1">
    <property type="nucleotide sequence ID" value="NZ_JBHUEA010000023.1"/>
</dbReference>
<dbReference type="InterPro" id="IPR045378">
    <property type="entry name" value="LNT_N"/>
</dbReference>
<dbReference type="EMBL" id="JBHUEA010000023">
    <property type="protein sequence ID" value="MFD1722602.1"/>
    <property type="molecule type" value="Genomic_DNA"/>
</dbReference>
<evidence type="ECO:0000256" key="6">
    <source>
        <dbReference type="ARBA" id="ARBA00023136"/>
    </source>
</evidence>
<evidence type="ECO:0000256" key="4">
    <source>
        <dbReference type="ARBA" id="ARBA00022692"/>
    </source>
</evidence>
<dbReference type="InterPro" id="IPR004563">
    <property type="entry name" value="Apolipo_AcylTrfase"/>
</dbReference>
<feature type="transmembrane region" description="Helical" evidence="8">
    <location>
        <begin position="103"/>
        <end position="127"/>
    </location>
</feature>
<dbReference type="InterPro" id="IPR003010">
    <property type="entry name" value="C-N_Hydrolase"/>
</dbReference>
<accession>A0ABW4LHP4</accession>
<keyword evidence="6 8" id="KW-0472">Membrane</keyword>
<reference evidence="11" key="1">
    <citation type="journal article" date="2019" name="Int. J. Syst. Evol. Microbiol.">
        <title>The Global Catalogue of Microorganisms (GCM) 10K type strain sequencing project: providing services to taxonomists for standard genome sequencing and annotation.</title>
        <authorList>
            <consortium name="The Broad Institute Genomics Platform"/>
            <consortium name="The Broad Institute Genome Sequencing Center for Infectious Disease"/>
            <person name="Wu L."/>
            <person name="Ma J."/>
        </authorList>
    </citation>
    <scope>NUCLEOTIDE SEQUENCE [LARGE SCALE GENOMIC DNA]</scope>
    <source>
        <strain evidence="11">CGMCC 1.12471</strain>
    </source>
</reference>
<dbReference type="SUPFAM" id="SSF56317">
    <property type="entry name" value="Carbon-nitrogen hydrolase"/>
    <property type="match status" value="1"/>
</dbReference>
<feature type="transmembrane region" description="Helical" evidence="8">
    <location>
        <begin position="181"/>
        <end position="206"/>
    </location>
</feature>
<keyword evidence="3 8" id="KW-0808">Transferase</keyword>
<comment type="caution">
    <text evidence="10">The sequence shown here is derived from an EMBL/GenBank/DDBJ whole genome shotgun (WGS) entry which is preliminary data.</text>
</comment>